<proteinExistence type="predicted"/>
<comment type="caution">
    <text evidence="1">The sequence shown here is derived from an EMBL/GenBank/DDBJ whole genome shotgun (WGS) entry which is preliminary data.</text>
</comment>
<dbReference type="Proteomes" id="UP001501470">
    <property type="component" value="Unassembled WGS sequence"/>
</dbReference>
<evidence type="ECO:0000313" key="2">
    <source>
        <dbReference type="Proteomes" id="UP001501470"/>
    </source>
</evidence>
<gene>
    <name evidence="1" type="ORF">GCM10009827_063780</name>
</gene>
<dbReference type="EMBL" id="BAAAQD010000013">
    <property type="protein sequence ID" value="GAA1536462.1"/>
    <property type="molecule type" value="Genomic_DNA"/>
</dbReference>
<reference evidence="2" key="1">
    <citation type="journal article" date="2019" name="Int. J. Syst. Evol. Microbiol.">
        <title>The Global Catalogue of Microorganisms (GCM) 10K type strain sequencing project: providing services to taxonomists for standard genome sequencing and annotation.</title>
        <authorList>
            <consortium name="The Broad Institute Genomics Platform"/>
            <consortium name="The Broad Institute Genome Sequencing Center for Infectious Disease"/>
            <person name="Wu L."/>
            <person name="Ma J."/>
        </authorList>
    </citation>
    <scope>NUCLEOTIDE SEQUENCE [LARGE SCALE GENOMIC DNA]</scope>
    <source>
        <strain evidence="2">JCM 15933</strain>
    </source>
</reference>
<sequence>MAMPKLACRCGYIHNLSPIPDDGFRVFPDWATDRLLYAEATTTEEWEIRQLRQAALSRLHSCPNCEAIMWDKAGDGQYHTYVPCERMIRIFADLTDRDESGGIRLRHPQTMADIERQHLLLHHGAYVVLHDGHDEVYTCLNEPQDENGEPADGTWIAYPLDDSDVARDR</sequence>
<name>A0ABP4M3M9_9ACTN</name>
<organism evidence="1 2">
    <name type="scientific">Dactylosporangium maewongense</name>
    <dbReference type="NCBI Taxonomy" id="634393"/>
    <lineage>
        <taxon>Bacteria</taxon>
        <taxon>Bacillati</taxon>
        <taxon>Actinomycetota</taxon>
        <taxon>Actinomycetes</taxon>
        <taxon>Micromonosporales</taxon>
        <taxon>Micromonosporaceae</taxon>
        <taxon>Dactylosporangium</taxon>
    </lineage>
</organism>
<protein>
    <submittedName>
        <fullName evidence="1">Uncharacterized protein</fullName>
    </submittedName>
</protein>
<accession>A0ABP4M3M9</accession>
<keyword evidence="2" id="KW-1185">Reference proteome</keyword>
<evidence type="ECO:0000313" key="1">
    <source>
        <dbReference type="EMBL" id="GAA1536462.1"/>
    </source>
</evidence>